<feature type="transmembrane region" description="Helical" evidence="1">
    <location>
        <begin position="21"/>
        <end position="44"/>
    </location>
</feature>
<dbReference type="RefSeq" id="XP_043011151.1">
    <property type="nucleotide sequence ID" value="XM_043150067.1"/>
</dbReference>
<dbReference type="Proteomes" id="UP001049176">
    <property type="component" value="Chromosome 3"/>
</dbReference>
<keyword evidence="1" id="KW-1133">Transmembrane helix</keyword>
<feature type="transmembrane region" description="Helical" evidence="1">
    <location>
        <begin position="97"/>
        <end position="118"/>
    </location>
</feature>
<dbReference type="InterPro" id="IPR036259">
    <property type="entry name" value="MFS_trans_sf"/>
</dbReference>
<evidence type="ECO:0000313" key="2">
    <source>
        <dbReference type="EMBL" id="KAG7094681.1"/>
    </source>
</evidence>
<evidence type="ECO:0000256" key="1">
    <source>
        <dbReference type="SAM" id="Phobius"/>
    </source>
</evidence>
<keyword evidence="1" id="KW-0812">Transmembrane</keyword>
<dbReference type="EMBL" id="CM032183">
    <property type="protein sequence ID" value="KAG7094681.1"/>
    <property type="molecule type" value="Genomic_DNA"/>
</dbReference>
<feature type="transmembrane region" description="Helical" evidence="1">
    <location>
        <begin position="56"/>
        <end position="85"/>
    </location>
</feature>
<dbReference type="GeneID" id="66074577"/>
<dbReference type="SUPFAM" id="SSF103473">
    <property type="entry name" value="MFS general substrate transporter"/>
    <property type="match status" value="1"/>
</dbReference>
<proteinExistence type="predicted"/>
<gene>
    <name evidence="2" type="ORF">E1B28_005501</name>
</gene>
<comment type="caution">
    <text evidence="2">The sequence shown here is derived from an EMBL/GenBank/DDBJ whole genome shotgun (WGS) entry which is preliminary data.</text>
</comment>
<reference evidence="2" key="1">
    <citation type="journal article" date="2021" name="Genome Biol. Evol.">
        <title>The assembled and annotated genome of the fairy-ring fungus Marasmius oreades.</title>
        <authorList>
            <person name="Hiltunen M."/>
            <person name="Ament-Velasquez S.L."/>
            <person name="Johannesson H."/>
        </authorList>
    </citation>
    <scope>NUCLEOTIDE SEQUENCE</scope>
    <source>
        <strain evidence="2">03SP1</strain>
    </source>
</reference>
<dbReference type="OrthoDB" id="10262656at2759"/>
<evidence type="ECO:0008006" key="4">
    <source>
        <dbReference type="Google" id="ProtNLM"/>
    </source>
</evidence>
<sequence length="151" mass="16596">MSPSSHRHLLHRRPPRGRFSHLTMFRLGSLLFIPSYLTVILYRVPFASEEEDGNVLLMTALAVSTAVRYCASTFGYTSISILLNYMTPPHAIGFANGIAQSIVSLARCFGPVLGGWIWSVSIESNPNGYPVGFIICAGFCALCVLHSFTIR</sequence>
<evidence type="ECO:0000313" key="3">
    <source>
        <dbReference type="Proteomes" id="UP001049176"/>
    </source>
</evidence>
<dbReference type="KEGG" id="more:E1B28_005501"/>
<name>A0A9P7UVQ9_9AGAR</name>
<protein>
    <recommendedName>
        <fullName evidence="4">Major facilitator superfamily (MFS) profile domain-containing protein</fullName>
    </recommendedName>
</protein>
<dbReference type="AlphaFoldDB" id="A0A9P7UVQ9"/>
<keyword evidence="3" id="KW-1185">Reference proteome</keyword>
<feature type="transmembrane region" description="Helical" evidence="1">
    <location>
        <begin position="130"/>
        <end position="150"/>
    </location>
</feature>
<keyword evidence="1" id="KW-0472">Membrane</keyword>
<accession>A0A9P7UVQ9</accession>
<organism evidence="2 3">
    <name type="scientific">Marasmius oreades</name>
    <name type="common">fairy-ring Marasmius</name>
    <dbReference type="NCBI Taxonomy" id="181124"/>
    <lineage>
        <taxon>Eukaryota</taxon>
        <taxon>Fungi</taxon>
        <taxon>Dikarya</taxon>
        <taxon>Basidiomycota</taxon>
        <taxon>Agaricomycotina</taxon>
        <taxon>Agaricomycetes</taxon>
        <taxon>Agaricomycetidae</taxon>
        <taxon>Agaricales</taxon>
        <taxon>Marasmiineae</taxon>
        <taxon>Marasmiaceae</taxon>
        <taxon>Marasmius</taxon>
    </lineage>
</organism>
<dbReference type="Gene3D" id="1.20.1250.20">
    <property type="entry name" value="MFS general substrate transporter like domains"/>
    <property type="match status" value="1"/>
</dbReference>